<evidence type="ECO:0000256" key="1">
    <source>
        <dbReference type="SAM" id="MobiDB-lite"/>
    </source>
</evidence>
<sequence>MRGAIWFVVGAGAGVYAMVKGRRAAEAFTADGLRDRAQALGVGARIFREELATGKAEKELELREWIEARTPAIAAGSAPAEGRKQIGAEGAEQTRLGLNGPTEDPRQDTEGSTP</sequence>
<dbReference type="EMBL" id="BSEL01000007">
    <property type="protein sequence ID" value="GLJ69346.1"/>
    <property type="molecule type" value="Genomic_DNA"/>
</dbReference>
<organism evidence="2 3">
    <name type="scientific">Nocardioides luteus</name>
    <dbReference type="NCBI Taxonomy" id="1844"/>
    <lineage>
        <taxon>Bacteria</taxon>
        <taxon>Bacillati</taxon>
        <taxon>Actinomycetota</taxon>
        <taxon>Actinomycetes</taxon>
        <taxon>Propionibacteriales</taxon>
        <taxon>Nocardioidaceae</taxon>
        <taxon>Nocardioides</taxon>
    </lineage>
</organism>
<gene>
    <name evidence="2" type="ORF">GCM10017579_33820</name>
</gene>
<keyword evidence="3" id="KW-1185">Reference proteome</keyword>
<dbReference type="InterPro" id="IPR046165">
    <property type="entry name" value="DUF6167"/>
</dbReference>
<name>A0ABQ5T2E6_9ACTN</name>
<accession>A0ABQ5T2E6</accession>
<evidence type="ECO:0008006" key="4">
    <source>
        <dbReference type="Google" id="ProtNLM"/>
    </source>
</evidence>
<evidence type="ECO:0000313" key="2">
    <source>
        <dbReference type="EMBL" id="GLJ69346.1"/>
    </source>
</evidence>
<feature type="region of interest" description="Disordered" evidence="1">
    <location>
        <begin position="73"/>
        <end position="114"/>
    </location>
</feature>
<comment type="caution">
    <text evidence="2">The sequence shown here is derived from an EMBL/GenBank/DDBJ whole genome shotgun (WGS) entry which is preliminary data.</text>
</comment>
<dbReference type="RefSeq" id="WP_189116509.1">
    <property type="nucleotide sequence ID" value="NZ_BMRK01000001.1"/>
</dbReference>
<dbReference type="Pfam" id="PF19664">
    <property type="entry name" value="DUF6167"/>
    <property type="match status" value="1"/>
</dbReference>
<proteinExistence type="predicted"/>
<dbReference type="Proteomes" id="UP001142292">
    <property type="component" value="Unassembled WGS sequence"/>
</dbReference>
<reference evidence="2" key="1">
    <citation type="journal article" date="2014" name="Int. J. Syst. Evol. Microbiol.">
        <title>Complete genome of a new Firmicutes species belonging to the dominant human colonic microbiota ('Ruminococcus bicirculans') reveals two chromosomes and a selective capacity to utilize plant glucans.</title>
        <authorList>
            <consortium name="NISC Comparative Sequencing Program"/>
            <person name="Wegmann U."/>
            <person name="Louis P."/>
            <person name="Goesmann A."/>
            <person name="Henrissat B."/>
            <person name="Duncan S.H."/>
            <person name="Flint H.J."/>
        </authorList>
    </citation>
    <scope>NUCLEOTIDE SEQUENCE</scope>
    <source>
        <strain evidence="2">VKM Ac-1246</strain>
    </source>
</reference>
<evidence type="ECO:0000313" key="3">
    <source>
        <dbReference type="Proteomes" id="UP001142292"/>
    </source>
</evidence>
<protein>
    <recommendedName>
        <fullName evidence="4">Secreted protein</fullName>
    </recommendedName>
</protein>
<reference evidence="2" key="2">
    <citation type="submission" date="2023-01" db="EMBL/GenBank/DDBJ databases">
        <authorList>
            <person name="Sun Q."/>
            <person name="Evtushenko L."/>
        </authorList>
    </citation>
    <scope>NUCLEOTIDE SEQUENCE</scope>
    <source>
        <strain evidence="2">VKM Ac-1246</strain>
    </source>
</reference>
<feature type="compositionally biased region" description="Basic and acidic residues" evidence="1">
    <location>
        <begin position="103"/>
        <end position="114"/>
    </location>
</feature>